<evidence type="ECO:0008006" key="3">
    <source>
        <dbReference type="Google" id="ProtNLM"/>
    </source>
</evidence>
<organism evidence="1 2">
    <name type="scientific">Flavobacterium branchiarum</name>
    <dbReference type="NCBI Taxonomy" id="1114870"/>
    <lineage>
        <taxon>Bacteria</taxon>
        <taxon>Pseudomonadati</taxon>
        <taxon>Bacteroidota</taxon>
        <taxon>Flavobacteriia</taxon>
        <taxon>Flavobacteriales</taxon>
        <taxon>Flavobacteriaceae</taxon>
        <taxon>Flavobacterium</taxon>
    </lineage>
</organism>
<comment type="caution">
    <text evidence="1">The sequence shown here is derived from an EMBL/GenBank/DDBJ whole genome shotgun (WGS) entry which is preliminary data.</text>
</comment>
<reference evidence="1 2" key="1">
    <citation type="submission" date="2024-09" db="EMBL/GenBank/DDBJ databases">
        <authorList>
            <person name="Sun Q."/>
            <person name="Mori K."/>
        </authorList>
    </citation>
    <scope>NUCLEOTIDE SEQUENCE [LARGE SCALE GENOMIC DNA]</scope>
    <source>
        <strain evidence="1 2">CECT 7908</strain>
    </source>
</reference>
<evidence type="ECO:0000313" key="2">
    <source>
        <dbReference type="Proteomes" id="UP001589589"/>
    </source>
</evidence>
<sequence length="200" mass="24083">MKKLLYIVIIIQFLHSCAVQKDQQAPLNDYLSSLDLKNSDKIMIIQEKINNNVTIEIFKGKIYFEPTTNKYERDEGVDKPLYNEKDWEKMKLKYESKYIKDQWVRDDFWTLKDFKHQNIIFIKQKDFPDPGKYEEFDFKENYKVFSFSDVIYYRHKKYAVFTIKSTTTNYKEIDTTSILILVKSKGKWTVIKEVGDGIYR</sequence>
<proteinExistence type="predicted"/>
<dbReference type="RefSeq" id="WP_290267448.1">
    <property type="nucleotide sequence ID" value="NZ_JAUFQQ010000005.1"/>
</dbReference>
<evidence type="ECO:0000313" key="1">
    <source>
        <dbReference type="EMBL" id="MFB9062494.1"/>
    </source>
</evidence>
<name>A0ABV5FG17_9FLAO</name>
<gene>
    <name evidence="1" type="ORF">ACFFUQ_00565</name>
</gene>
<dbReference type="Proteomes" id="UP001589589">
    <property type="component" value="Unassembled WGS sequence"/>
</dbReference>
<protein>
    <recommendedName>
        <fullName evidence="3">Lipoprotein</fullName>
    </recommendedName>
</protein>
<accession>A0ABV5FG17</accession>
<keyword evidence="2" id="KW-1185">Reference proteome</keyword>
<dbReference type="EMBL" id="JBHMEX010000003">
    <property type="protein sequence ID" value="MFB9062494.1"/>
    <property type="molecule type" value="Genomic_DNA"/>
</dbReference>